<evidence type="ECO:0000256" key="10">
    <source>
        <dbReference type="RuleBase" id="RU363043"/>
    </source>
</evidence>
<dbReference type="GO" id="GO:0005886">
    <property type="term" value="C:plasma membrane"/>
    <property type="evidence" value="ECO:0007669"/>
    <property type="project" value="UniProtKB-SubCell"/>
</dbReference>
<dbReference type="InterPro" id="IPR000515">
    <property type="entry name" value="MetI-like"/>
</dbReference>
<protein>
    <recommendedName>
        <fullName evidence="3 10">Phosphate transport system permease protein PstA</fullName>
    </recommendedName>
</protein>
<keyword evidence="8 10" id="KW-1133">Transmembrane helix</keyword>
<reference evidence="12 15" key="2">
    <citation type="submission" date="2015-11" db="EMBL/GenBank/DDBJ databases">
        <authorList>
            <person name="Varghese N."/>
        </authorList>
    </citation>
    <scope>NUCLEOTIDE SEQUENCE [LARGE SCALE GENOMIC DNA]</scope>
    <source>
        <strain evidence="12 15">JGI-8</strain>
    </source>
</reference>
<dbReference type="RefSeq" id="WP_047133765.1">
    <property type="nucleotide sequence ID" value="NZ_CZVI01000007.1"/>
</dbReference>
<dbReference type="PANTHER" id="PTHR42922">
    <property type="entry name" value="PHOSPHATE TRANSPORT SYSTEM PERMEASE PROTEIN PSTA"/>
    <property type="match status" value="1"/>
</dbReference>
<dbReference type="Proteomes" id="UP000182011">
    <property type="component" value="Unassembled WGS sequence"/>
</dbReference>
<keyword evidence="9 10" id="KW-0472">Membrane</keyword>
<evidence type="ECO:0000256" key="9">
    <source>
        <dbReference type="ARBA" id="ARBA00023136"/>
    </source>
</evidence>
<evidence type="ECO:0000256" key="5">
    <source>
        <dbReference type="ARBA" id="ARBA00022475"/>
    </source>
</evidence>
<dbReference type="Pfam" id="PF00528">
    <property type="entry name" value="BPD_transp_1"/>
    <property type="match status" value="1"/>
</dbReference>
<accession>A0A0P1MM56</accession>
<evidence type="ECO:0000313" key="12">
    <source>
        <dbReference type="EMBL" id="CUS83797.1"/>
    </source>
</evidence>
<keyword evidence="15" id="KW-1185">Reference proteome</keyword>
<dbReference type="STRING" id="1633631.GCA_001442925_00044"/>
<dbReference type="EMBL" id="CZVI01000007">
    <property type="protein sequence ID" value="CUS83797.1"/>
    <property type="molecule type" value="Genomic_DNA"/>
</dbReference>
<accession>A0A0P1LPA0</accession>
<accession>A0A0P1LAE6</accession>
<gene>
    <name evidence="13" type="ORF">JGI4_00044</name>
    <name evidence="12" type="ORF">JGI8_00735</name>
</gene>
<accession>A0A0P1MAM7</accession>
<feature type="transmembrane region" description="Helical" evidence="10">
    <location>
        <begin position="251"/>
        <end position="272"/>
    </location>
</feature>
<evidence type="ECO:0000256" key="1">
    <source>
        <dbReference type="ARBA" id="ARBA00004651"/>
    </source>
</evidence>
<dbReference type="GO" id="GO:0035435">
    <property type="term" value="P:phosphate ion transmembrane transport"/>
    <property type="evidence" value="ECO:0007669"/>
    <property type="project" value="InterPro"/>
</dbReference>
<dbReference type="InterPro" id="IPR035906">
    <property type="entry name" value="MetI-like_sf"/>
</dbReference>
<evidence type="ECO:0000256" key="8">
    <source>
        <dbReference type="ARBA" id="ARBA00022989"/>
    </source>
</evidence>
<dbReference type="SUPFAM" id="SSF161098">
    <property type="entry name" value="MetI-like"/>
    <property type="match status" value="1"/>
</dbReference>
<evidence type="ECO:0000256" key="6">
    <source>
        <dbReference type="ARBA" id="ARBA00022592"/>
    </source>
</evidence>
<feature type="transmembrane region" description="Helical" evidence="10">
    <location>
        <begin position="106"/>
        <end position="127"/>
    </location>
</feature>
<reference evidence="13 14" key="1">
    <citation type="submission" date="2015-11" db="EMBL/GenBank/DDBJ databases">
        <authorList>
            <person name="Zhang Y."/>
            <person name="Guo Z."/>
        </authorList>
    </citation>
    <scope>NUCLEOTIDE SEQUENCE [LARGE SCALE GENOMIC DNA]</scope>
    <source>
        <strain evidence="13">JGI-4</strain>
    </source>
</reference>
<dbReference type="AlphaFoldDB" id="A0A0P1LAE6"/>
<dbReference type="OrthoDB" id="9807065at2"/>
<dbReference type="PROSITE" id="PS50928">
    <property type="entry name" value="ABC_TM1"/>
    <property type="match status" value="1"/>
</dbReference>
<feature type="transmembrane region" description="Helical" evidence="10">
    <location>
        <begin position="63"/>
        <end position="94"/>
    </location>
</feature>
<sequence length="275" mass="30009">MKRYLFRIIKSKIISVILTLIVILSTIPFLLVLYFIIKNGISVINWEFLTSLPKPVGEPGGGILNAIVGTAMLVIMALILSVPFGILVGVYLAERSEGRIAFFSRLVSEILQGVPSIVIGIIAYLWVVKPMGHFSALSGGVALGIMMLPLVIKSTEEILKLIPREIKEASLALGVPYYRTILKVIIPAGLSGILTGILTGVARIAGETAPLLFTAFGNPFLNFDILKPISAMPLLIFTYAVSPYEEWWAKAWGASCILVLFVLSLNIITRLLSRR</sequence>
<keyword evidence="4" id="KW-0813">Transport</keyword>
<name>A0A0P1LAE6_9BACT</name>
<feature type="transmembrane region" description="Helical" evidence="10">
    <location>
        <begin position="225"/>
        <end position="244"/>
    </location>
</feature>
<dbReference type="CDD" id="cd06261">
    <property type="entry name" value="TM_PBP2"/>
    <property type="match status" value="1"/>
</dbReference>
<dbReference type="InterPro" id="IPR051408">
    <property type="entry name" value="Phosphate_transprt_permease"/>
</dbReference>
<keyword evidence="7 10" id="KW-0812">Transmembrane</keyword>
<evidence type="ECO:0000313" key="15">
    <source>
        <dbReference type="Proteomes" id="UP000182200"/>
    </source>
</evidence>
<dbReference type="Proteomes" id="UP000182200">
    <property type="component" value="Unassembled WGS sequence"/>
</dbReference>
<comment type="subcellular location">
    <subcellularLocation>
        <location evidence="1 10">Cell membrane</location>
        <topology evidence="1 10">Multi-pass membrane protein</topology>
    </subcellularLocation>
</comment>
<dbReference type="EMBL" id="FAOP01000001">
    <property type="protein sequence ID" value="CUU00672.1"/>
    <property type="molecule type" value="Genomic_DNA"/>
</dbReference>
<dbReference type="NCBIfam" id="TIGR00974">
    <property type="entry name" value="3a0107s02c"/>
    <property type="match status" value="1"/>
</dbReference>
<evidence type="ECO:0000256" key="4">
    <source>
        <dbReference type="ARBA" id="ARBA00022448"/>
    </source>
</evidence>
<feature type="domain" description="ABC transmembrane type-1" evidence="11">
    <location>
        <begin position="67"/>
        <end position="269"/>
    </location>
</feature>
<evidence type="ECO:0000313" key="14">
    <source>
        <dbReference type="Proteomes" id="UP000182011"/>
    </source>
</evidence>
<evidence type="ECO:0000256" key="2">
    <source>
        <dbReference type="ARBA" id="ARBA00007069"/>
    </source>
</evidence>
<dbReference type="GO" id="GO:0005315">
    <property type="term" value="F:phosphate transmembrane transporter activity"/>
    <property type="evidence" value="ECO:0007669"/>
    <property type="project" value="InterPro"/>
</dbReference>
<accession>A0A0S4MNP0</accession>
<comment type="similarity">
    <text evidence="2 10">Belongs to the binding-protein-dependent transport system permease family. CysTW subfamily.</text>
</comment>
<accession>A0A0N7MT21</accession>
<feature type="transmembrane region" description="Helical" evidence="10">
    <location>
        <begin position="184"/>
        <end position="205"/>
    </location>
</feature>
<keyword evidence="6" id="KW-0592">Phosphate transport</keyword>
<proteinExistence type="inferred from homology"/>
<evidence type="ECO:0000256" key="7">
    <source>
        <dbReference type="ARBA" id="ARBA00022692"/>
    </source>
</evidence>
<evidence type="ECO:0000259" key="11">
    <source>
        <dbReference type="PROSITE" id="PS50928"/>
    </source>
</evidence>
<evidence type="ECO:0000256" key="3">
    <source>
        <dbReference type="ARBA" id="ARBA00016864"/>
    </source>
</evidence>
<evidence type="ECO:0000313" key="13">
    <source>
        <dbReference type="EMBL" id="CUU00672.1"/>
    </source>
</evidence>
<accession>A0A0P1P3C9</accession>
<organism evidence="13 14">
    <name type="scientific">Candidatus Kryptonium thompsonii</name>
    <dbReference type="NCBI Taxonomy" id="1633631"/>
    <lineage>
        <taxon>Bacteria</taxon>
        <taxon>Pseudomonadati</taxon>
        <taxon>Candidatus Kryptoniota</taxon>
        <taxon>Candidatus Kryptonium</taxon>
    </lineage>
</organism>
<dbReference type="InterPro" id="IPR005672">
    <property type="entry name" value="Phosphate_PstA"/>
</dbReference>
<dbReference type="Gene3D" id="1.10.3720.10">
    <property type="entry name" value="MetI-like"/>
    <property type="match status" value="1"/>
</dbReference>
<accession>A0A0P1LBP5</accession>
<accession>A0A0P1MWU6</accession>
<dbReference type="PANTHER" id="PTHR42922:SF1">
    <property type="entry name" value="PHOSPHATE TRANSPORT SYSTEM PERMEASE PROTEIN PSTA"/>
    <property type="match status" value="1"/>
</dbReference>
<feature type="transmembrane region" description="Helical" evidence="10">
    <location>
        <begin position="12"/>
        <end position="37"/>
    </location>
</feature>
<keyword evidence="5 10" id="KW-1003">Cell membrane</keyword>